<protein>
    <submittedName>
        <fullName evidence="1">31856_t:CDS:1</fullName>
    </submittedName>
</protein>
<comment type="caution">
    <text evidence="1">The sequence shown here is derived from an EMBL/GenBank/DDBJ whole genome shotgun (WGS) entry which is preliminary data.</text>
</comment>
<feature type="non-terminal residue" evidence="1">
    <location>
        <position position="1054"/>
    </location>
</feature>
<dbReference type="Proteomes" id="UP000789920">
    <property type="component" value="Unassembled WGS sequence"/>
</dbReference>
<organism evidence="1 2">
    <name type="scientific">Racocetra persica</name>
    <dbReference type="NCBI Taxonomy" id="160502"/>
    <lineage>
        <taxon>Eukaryota</taxon>
        <taxon>Fungi</taxon>
        <taxon>Fungi incertae sedis</taxon>
        <taxon>Mucoromycota</taxon>
        <taxon>Glomeromycotina</taxon>
        <taxon>Glomeromycetes</taxon>
        <taxon>Diversisporales</taxon>
        <taxon>Gigasporaceae</taxon>
        <taxon>Racocetra</taxon>
    </lineage>
</organism>
<evidence type="ECO:0000313" key="1">
    <source>
        <dbReference type="EMBL" id="CAG8494076.1"/>
    </source>
</evidence>
<name>A0ACA9KUF3_9GLOM</name>
<sequence length="1054" mass="122247">MSRIYKFSQLNWEKIDGSDYIQAVIKKSTLIKELKAVEVELEKYQLINSSKELPFEIADATNINEDTRYRYRYLDLRRPRSKRLLLLKSQFCQAARNFLHQQGFVDLETPILAQSSPEGANCFVVPANLKNRYYTLPQSPQIFKQLLMMGGFAKYYQIGKSFRNEGARSNRQIEFSQLDLELSFVSLTQIKRIIEKLLRFTLKKVFNYQLKTSFAALTYQEVQEKYQTDKPDLRTTNNPQELNFEIEKYEAARHPFTLPKKKYIKLLLNGKINPEKVMGEALDLVCNGEEILSGGLRIYQRPLQEKMLEILGYGPQEREKNFGYFLQALEFAAPPHGGIGLGIDRLLSIILQTNSLKELIAFPKNIDVGDIANLQQTSESQELGRNIQELGRNIQELGRKCCLHLDQFSQPNWPLPPSSRPQIFTPGAAQQIIHAIFHFYQEIGQLTAGKKTQIERKIFPLLAKDYYFASYNAQGLENYVQTIVSKVRNQEARDEHFTGWTTNRPENTVLFFLQQEAAHDRELALARQISLKTINDNLEKLRMINPDLEITSLDPPTLSRQSTISQIEETTDQAQKVIFEHAFAEVKNNLLLLQSVLPLGVYNFLSGKAEQANSVTELLRLNNSALPELQYLDYQQIIVGEETPQQQDINIFLTDRSLICGQICRLLERMAEVDNLNDDSATWSELRLLQSRINNYLHGEESQTRDRFSLRLLTNPQNSYYVERRQRKLEEKIQSYLEEEQEFIIRLKTEFNAREYQNNSQQIADLVYEINEEINLQKLLDRENLEQATQSPEGTASYQTLDQLLKKDSEDWQELERINYELGLWQQSPQLANDEVVVQNWEHREQRITKRRQEINTKIAAKKQEAETAYWQQQLNNLLTQKSVVISDPSRIKTLQQALVPEQFASDENGINQKEVWSKPENQLAIQEAVQGLEKYYQAFQQLREILNQADELISNSEDWEELNRTAKKIDGWPNQGVYQKNAVEVWQDQVKNRLEAIEEKLFGLQVVDQVNQGAIEPEAPKADIPLESAEEISRLKALVENPILTTEIKYETP</sequence>
<accession>A0ACA9KUF3</accession>
<proteinExistence type="predicted"/>
<reference evidence="1" key="1">
    <citation type="submission" date="2021-06" db="EMBL/GenBank/DDBJ databases">
        <authorList>
            <person name="Kallberg Y."/>
            <person name="Tangrot J."/>
            <person name="Rosling A."/>
        </authorList>
    </citation>
    <scope>NUCLEOTIDE SEQUENCE</scope>
    <source>
        <strain evidence="1">MA461A</strain>
    </source>
</reference>
<keyword evidence="2" id="KW-1185">Reference proteome</keyword>
<dbReference type="EMBL" id="CAJVQC010001418">
    <property type="protein sequence ID" value="CAG8494076.1"/>
    <property type="molecule type" value="Genomic_DNA"/>
</dbReference>
<evidence type="ECO:0000313" key="2">
    <source>
        <dbReference type="Proteomes" id="UP000789920"/>
    </source>
</evidence>
<gene>
    <name evidence="1" type="ORF">RPERSI_LOCUS1522</name>
</gene>